<dbReference type="InterPro" id="IPR036420">
    <property type="entry name" value="BRCT_dom_sf"/>
</dbReference>
<sequence>MAPKPAAISVRSDALAGEKVVITGEIDGYSRKAAEQVLVNAGATIEKSLNKKVSLVVLGGNAGPAKVGFCLCNRGIMLTFIARED</sequence>
<dbReference type="PROSITE" id="PS50172">
    <property type="entry name" value="BRCT"/>
    <property type="match status" value="1"/>
</dbReference>
<dbReference type="Gene3D" id="3.40.50.10190">
    <property type="entry name" value="BRCT domain"/>
    <property type="match status" value="1"/>
</dbReference>
<gene>
    <name evidence="2" type="ORF">P280DRAFT_473086</name>
</gene>
<dbReference type="InterPro" id="IPR001357">
    <property type="entry name" value="BRCT_dom"/>
</dbReference>
<dbReference type="EMBL" id="MU006798">
    <property type="protein sequence ID" value="KAF2636538.1"/>
    <property type="molecule type" value="Genomic_DNA"/>
</dbReference>
<keyword evidence="3" id="KW-1185">Reference proteome</keyword>
<evidence type="ECO:0000313" key="2">
    <source>
        <dbReference type="EMBL" id="KAF2636538.1"/>
    </source>
</evidence>
<name>A0A6A6RQM6_9PLEO</name>
<feature type="domain" description="BRCT" evidence="1">
    <location>
        <begin position="10"/>
        <end position="66"/>
    </location>
</feature>
<dbReference type="AlphaFoldDB" id="A0A6A6RQM6"/>
<dbReference type="Pfam" id="PF00533">
    <property type="entry name" value="BRCT"/>
    <property type="match status" value="1"/>
</dbReference>
<organism evidence="2 3">
    <name type="scientific">Massarina eburnea CBS 473.64</name>
    <dbReference type="NCBI Taxonomy" id="1395130"/>
    <lineage>
        <taxon>Eukaryota</taxon>
        <taxon>Fungi</taxon>
        <taxon>Dikarya</taxon>
        <taxon>Ascomycota</taxon>
        <taxon>Pezizomycotina</taxon>
        <taxon>Dothideomycetes</taxon>
        <taxon>Pleosporomycetidae</taxon>
        <taxon>Pleosporales</taxon>
        <taxon>Massarineae</taxon>
        <taxon>Massarinaceae</taxon>
        <taxon>Massarina</taxon>
    </lineage>
</organism>
<dbReference type="OrthoDB" id="446168at2759"/>
<dbReference type="Proteomes" id="UP000799753">
    <property type="component" value="Unassembled WGS sequence"/>
</dbReference>
<reference evidence="2" key="1">
    <citation type="journal article" date="2020" name="Stud. Mycol.">
        <title>101 Dothideomycetes genomes: a test case for predicting lifestyles and emergence of pathogens.</title>
        <authorList>
            <person name="Haridas S."/>
            <person name="Albert R."/>
            <person name="Binder M."/>
            <person name="Bloem J."/>
            <person name="Labutti K."/>
            <person name="Salamov A."/>
            <person name="Andreopoulos B."/>
            <person name="Baker S."/>
            <person name="Barry K."/>
            <person name="Bills G."/>
            <person name="Bluhm B."/>
            <person name="Cannon C."/>
            <person name="Castanera R."/>
            <person name="Culley D."/>
            <person name="Daum C."/>
            <person name="Ezra D."/>
            <person name="Gonzalez J."/>
            <person name="Henrissat B."/>
            <person name="Kuo A."/>
            <person name="Liang C."/>
            <person name="Lipzen A."/>
            <person name="Lutzoni F."/>
            <person name="Magnuson J."/>
            <person name="Mondo S."/>
            <person name="Nolan M."/>
            <person name="Ohm R."/>
            <person name="Pangilinan J."/>
            <person name="Park H.-J."/>
            <person name="Ramirez L."/>
            <person name="Alfaro M."/>
            <person name="Sun H."/>
            <person name="Tritt A."/>
            <person name="Yoshinaga Y."/>
            <person name="Zwiers L.-H."/>
            <person name="Turgeon B."/>
            <person name="Goodwin S."/>
            <person name="Spatafora J."/>
            <person name="Crous P."/>
            <person name="Grigoriev I."/>
        </authorList>
    </citation>
    <scope>NUCLEOTIDE SEQUENCE</scope>
    <source>
        <strain evidence="2">CBS 473.64</strain>
    </source>
</reference>
<evidence type="ECO:0000313" key="3">
    <source>
        <dbReference type="Proteomes" id="UP000799753"/>
    </source>
</evidence>
<protein>
    <recommendedName>
        <fullName evidence="1">BRCT domain-containing protein</fullName>
    </recommendedName>
</protein>
<proteinExistence type="predicted"/>
<evidence type="ECO:0000259" key="1">
    <source>
        <dbReference type="PROSITE" id="PS50172"/>
    </source>
</evidence>
<accession>A0A6A6RQM6</accession>
<dbReference type="SUPFAM" id="SSF52113">
    <property type="entry name" value="BRCT domain"/>
    <property type="match status" value="1"/>
</dbReference>